<proteinExistence type="predicted"/>
<gene>
    <name evidence="1" type="ORF">CIPAW_12G040900</name>
</gene>
<accession>A0A8T1NX94</accession>
<evidence type="ECO:0000313" key="2">
    <source>
        <dbReference type="Proteomes" id="UP000811609"/>
    </source>
</evidence>
<name>A0A8T1NX94_CARIL</name>
<dbReference type="AlphaFoldDB" id="A0A8T1NX94"/>
<reference evidence="1" key="1">
    <citation type="submission" date="2020-12" db="EMBL/GenBank/DDBJ databases">
        <title>WGS assembly of Carya illinoinensis cv. Pawnee.</title>
        <authorList>
            <person name="Platts A."/>
            <person name="Shu S."/>
            <person name="Wright S."/>
            <person name="Barry K."/>
            <person name="Edger P."/>
            <person name="Pires J.C."/>
            <person name="Schmutz J."/>
        </authorList>
    </citation>
    <scope>NUCLEOTIDE SEQUENCE</scope>
    <source>
        <tissue evidence="1">Leaf</tissue>
    </source>
</reference>
<dbReference type="EMBL" id="CM031820">
    <property type="protein sequence ID" value="KAG6633320.1"/>
    <property type="molecule type" value="Genomic_DNA"/>
</dbReference>
<protein>
    <submittedName>
        <fullName evidence="1">Uncharacterized protein</fullName>
    </submittedName>
</protein>
<sequence length="67" mass="7601">MDKPVPTPIPHLHKPIAKRKLFHQAGISINQPSNIKREIAKKLKGRGLRKLPPILGIRIWVLELDAL</sequence>
<organism evidence="1 2">
    <name type="scientific">Carya illinoinensis</name>
    <name type="common">Pecan</name>
    <dbReference type="NCBI Taxonomy" id="32201"/>
    <lineage>
        <taxon>Eukaryota</taxon>
        <taxon>Viridiplantae</taxon>
        <taxon>Streptophyta</taxon>
        <taxon>Embryophyta</taxon>
        <taxon>Tracheophyta</taxon>
        <taxon>Spermatophyta</taxon>
        <taxon>Magnoliopsida</taxon>
        <taxon>eudicotyledons</taxon>
        <taxon>Gunneridae</taxon>
        <taxon>Pentapetalae</taxon>
        <taxon>rosids</taxon>
        <taxon>fabids</taxon>
        <taxon>Fagales</taxon>
        <taxon>Juglandaceae</taxon>
        <taxon>Carya</taxon>
    </lineage>
</organism>
<dbReference type="Proteomes" id="UP000811609">
    <property type="component" value="Chromosome 12"/>
</dbReference>
<comment type="caution">
    <text evidence="1">The sequence shown here is derived from an EMBL/GenBank/DDBJ whole genome shotgun (WGS) entry which is preliminary data.</text>
</comment>
<evidence type="ECO:0000313" key="1">
    <source>
        <dbReference type="EMBL" id="KAG6633320.1"/>
    </source>
</evidence>
<keyword evidence="2" id="KW-1185">Reference proteome</keyword>